<dbReference type="InterPro" id="IPR008405">
    <property type="entry name" value="ApoL"/>
</dbReference>
<dbReference type="Pfam" id="PF05461">
    <property type="entry name" value="ApoL"/>
    <property type="match status" value="1"/>
</dbReference>
<keyword evidence="3" id="KW-0812">Transmembrane</keyword>
<dbReference type="OMA" id="VCKGSMT"/>
<dbReference type="GO" id="GO:0042157">
    <property type="term" value="P:lipoprotein metabolic process"/>
    <property type="evidence" value="ECO:0007669"/>
    <property type="project" value="InterPro"/>
</dbReference>
<evidence type="ECO:0000256" key="1">
    <source>
        <dbReference type="ARBA" id="ARBA00010090"/>
    </source>
</evidence>
<dbReference type="Proteomes" id="UP000085678">
    <property type="component" value="Unplaced"/>
</dbReference>
<proteinExistence type="inferred from homology"/>
<dbReference type="PANTHER" id="PTHR14096">
    <property type="entry name" value="APOLIPOPROTEIN L"/>
    <property type="match status" value="1"/>
</dbReference>
<keyword evidence="3" id="KW-1133">Transmembrane helix</keyword>
<evidence type="ECO:0000256" key="2">
    <source>
        <dbReference type="SAM" id="Coils"/>
    </source>
</evidence>
<keyword evidence="4" id="KW-1185">Reference proteome</keyword>
<keyword evidence="3" id="KW-0472">Membrane</keyword>
<dbReference type="PANTHER" id="PTHR14096:SF28">
    <property type="entry name" value="APOLIPOPROTEIN L, 1-RELATED"/>
    <property type="match status" value="1"/>
</dbReference>
<sequence>MQLKIERQLKKYVTDCERAFEEVEKTKDVAVKRLRELAVELEDQQRKMDIVKISAASSGVVGGGLVLTGFGLAFFTFGASLVVTAVGTVVGGTSLLTKAATDIAEVVINSKKMKKAQEALQKYKESFSAASKSISKLKNFVADNKLDTQNLVHNLLARAGQLLKHPVSLLALRVVSSTVVAGRSAVITVKEAVCKGSMTVSEAGGPLIKTLTTAQKIGKVAGATGAVVGIAFDLKDLIETSIKLHKKKHSEVACQLHAKANSLETSYSA</sequence>
<evidence type="ECO:0000313" key="4">
    <source>
        <dbReference type="Proteomes" id="UP000085678"/>
    </source>
</evidence>
<evidence type="ECO:0000256" key="3">
    <source>
        <dbReference type="SAM" id="Phobius"/>
    </source>
</evidence>
<feature type="transmembrane region" description="Helical" evidence="3">
    <location>
        <begin position="53"/>
        <end position="75"/>
    </location>
</feature>
<evidence type="ECO:0000313" key="5">
    <source>
        <dbReference type="RefSeq" id="XP_013380386.1"/>
    </source>
</evidence>
<name>A0A1S3H360_LINAN</name>
<dbReference type="RefSeq" id="XP_013380387.1">
    <property type="nucleotide sequence ID" value="XM_013524933.1"/>
</dbReference>
<organism evidence="4 6">
    <name type="scientific">Lingula anatina</name>
    <name type="common">Brachiopod</name>
    <name type="synonym">Lingula unguis</name>
    <dbReference type="NCBI Taxonomy" id="7574"/>
    <lineage>
        <taxon>Eukaryota</taxon>
        <taxon>Metazoa</taxon>
        <taxon>Spiralia</taxon>
        <taxon>Lophotrochozoa</taxon>
        <taxon>Brachiopoda</taxon>
        <taxon>Linguliformea</taxon>
        <taxon>Lingulata</taxon>
        <taxon>Lingulida</taxon>
        <taxon>Linguloidea</taxon>
        <taxon>Lingulidae</taxon>
        <taxon>Lingula</taxon>
    </lineage>
</organism>
<gene>
    <name evidence="5 6" type="primary">LOC106151593</name>
</gene>
<dbReference type="GO" id="GO:0016020">
    <property type="term" value="C:membrane"/>
    <property type="evidence" value="ECO:0007669"/>
    <property type="project" value="TreeGrafter"/>
</dbReference>
<protein>
    <submittedName>
        <fullName evidence="5 6">Uncharacterized protein LOC106151593</fullName>
    </submittedName>
</protein>
<dbReference type="KEGG" id="lak:106151593"/>
<comment type="similarity">
    <text evidence="1">Belongs to the apolipoprotein L family.</text>
</comment>
<evidence type="ECO:0000313" key="6">
    <source>
        <dbReference type="RefSeq" id="XP_013380387.1"/>
    </source>
</evidence>
<reference evidence="5 6" key="1">
    <citation type="submission" date="2025-04" db="UniProtKB">
        <authorList>
            <consortium name="RefSeq"/>
        </authorList>
    </citation>
    <scope>IDENTIFICATION</scope>
    <source>
        <tissue evidence="5 6">Gonads</tissue>
    </source>
</reference>
<dbReference type="GO" id="GO:0008289">
    <property type="term" value="F:lipid binding"/>
    <property type="evidence" value="ECO:0007669"/>
    <property type="project" value="InterPro"/>
</dbReference>
<feature type="coiled-coil region" evidence="2">
    <location>
        <begin position="27"/>
        <end position="54"/>
    </location>
</feature>
<dbReference type="RefSeq" id="XP_013380386.1">
    <property type="nucleotide sequence ID" value="XM_013524932.1"/>
</dbReference>
<accession>A0A1S3H360</accession>
<keyword evidence="2" id="KW-0175">Coiled coil</keyword>
<dbReference type="GeneID" id="106151593"/>
<dbReference type="AlphaFoldDB" id="A0A1S3H360"/>
<dbReference type="GO" id="GO:0005576">
    <property type="term" value="C:extracellular region"/>
    <property type="evidence" value="ECO:0007669"/>
    <property type="project" value="InterPro"/>
</dbReference>
<dbReference type="GO" id="GO:0006869">
    <property type="term" value="P:lipid transport"/>
    <property type="evidence" value="ECO:0007669"/>
    <property type="project" value="InterPro"/>
</dbReference>